<dbReference type="EMBL" id="FRAV01000033">
    <property type="protein sequence ID" value="SHM06279.1"/>
    <property type="molecule type" value="Genomic_DNA"/>
</dbReference>
<evidence type="ECO:0000313" key="1">
    <source>
        <dbReference type="EMBL" id="SHM06279.1"/>
    </source>
</evidence>
<dbReference type="RefSeq" id="WP_073295648.1">
    <property type="nucleotide sequence ID" value="NZ_FRAV01000033.1"/>
</dbReference>
<dbReference type="AlphaFoldDB" id="A0A1M7FRG4"/>
<evidence type="ECO:0000313" key="2">
    <source>
        <dbReference type="Proteomes" id="UP000184364"/>
    </source>
</evidence>
<dbReference type="Proteomes" id="UP000184364">
    <property type="component" value="Unassembled WGS sequence"/>
</dbReference>
<gene>
    <name evidence="1" type="ORF">SAMN05444267_103314</name>
</gene>
<proteinExistence type="predicted"/>
<protein>
    <submittedName>
        <fullName evidence="1">Uncharacterized protein</fullName>
    </submittedName>
</protein>
<organism evidence="1 2">
    <name type="scientific">Chryseobacterium polytrichastri</name>
    <dbReference type="NCBI Taxonomy" id="1302687"/>
    <lineage>
        <taxon>Bacteria</taxon>
        <taxon>Pseudomonadati</taxon>
        <taxon>Bacteroidota</taxon>
        <taxon>Flavobacteriia</taxon>
        <taxon>Flavobacteriales</taxon>
        <taxon>Weeksellaceae</taxon>
        <taxon>Chryseobacterium group</taxon>
        <taxon>Chryseobacterium</taxon>
    </lineage>
</organism>
<name>A0A1M7FRG4_9FLAO</name>
<dbReference type="STRING" id="1302687.SAMN05444267_103314"/>
<sequence length="143" mass="16666">MVILVIIVLLWGSISSKLDENRNTTYASKVKSAEKFIENKKYDEAAELAVNIDDKHSVEIKSKIQLAKLTEQLDTLEPFIQNKEYSKIRLALEKMRWARISNKSDYKTKDIEEVSYRIFIAKKEAINNQLPEKKRADIESIYL</sequence>
<keyword evidence="2" id="KW-1185">Reference proteome</keyword>
<reference evidence="2" key="1">
    <citation type="submission" date="2016-11" db="EMBL/GenBank/DDBJ databases">
        <authorList>
            <person name="Varghese N."/>
            <person name="Submissions S."/>
        </authorList>
    </citation>
    <scope>NUCLEOTIDE SEQUENCE [LARGE SCALE GENOMIC DNA]</scope>
    <source>
        <strain evidence="2">DSM 26899</strain>
    </source>
</reference>
<accession>A0A1M7FRG4</accession>